<evidence type="ECO:0000313" key="2">
    <source>
        <dbReference type="Proteomes" id="UP000035680"/>
    </source>
</evidence>
<dbReference type="WBParaSite" id="SVE_0089600.1">
    <property type="protein sequence ID" value="SVE_0089600.1"/>
    <property type="gene ID" value="SVE_0089600"/>
</dbReference>
<dbReference type="InterPro" id="IPR036383">
    <property type="entry name" value="TSP1_rpt_sf"/>
</dbReference>
<protein>
    <submittedName>
        <fullName evidence="3">Secreted protein</fullName>
    </submittedName>
</protein>
<accession>A0A0K0EWJ4</accession>
<sequence>MKFFAITTFVLVIGSYSNGDKINPLKAEIYKDNFHSLDVGGGDRLTFELDRPYQPLSPAGMIQDEGGLQKKIHFNPDYKPRILATKNSVTFSAEPSFETVNVNQNVENIENDMIKEGTSSGNQKKSSSRWLSWSQWSDCVGGERTRIRACKRQGIEPCFGTNIEIEKCVAIKKSPSIPMASDPWSIEKEISHRTD</sequence>
<dbReference type="Pfam" id="PF00090">
    <property type="entry name" value="TSP_1"/>
    <property type="match status" value="1"/>
</dbReference>
<feature type="chain" id="PRO_5005328724" evidence="1">
    <location>
        <begin position="20"/>
        <end position="195"/>
    </location>
</feature>
<feature type="signal peptide" evidence="1">
    <location>
        <begin position="1"/>
        <end position="19"/>
    </location>
</feature>
<keyword evidence="1" id="KW-0732">Signal</keyword>
<organism evidence="2 3">
    <name type="scientific">Strongyloides venezuelensis</name>
    <name type="common">Threadworm</name>
    <dbReference type="NCBI Taxonomy" id="75913"/>
    <lineage>
        <taxon>Eukaryota</taxon>
        <taxon>Metazoa</taxon>
        <taxon>Ecdysozoa</taxon>
        <taxon>Nematoda</taxon>
        <taxon>Chromadorea</taxon>
        <taxon>Rhabditida</taxon>
        <taxon>Tylenchina</taxon>
        <taxon>Panagrolaimomorpha</taxon>
        <taxon>Strongyloidoidea</taxon>
        <taxon>Strongyloididae</taxon>
        <taxon>Strongyloides</taxon>
    </lineage>
</organism>
<reference evidence="2" key="1">
    <citation type="submission" date="2014-07" db="EMBL/GenBank/DDBJ databases">
        <authorList>
            <person name="Martin A.A"/>
            <person name="De Silva N."/>
        </authorList>
    </citation>
    <scope>NUCLEOTIDE SEQUENCE</scope>
</reference>
<keyword evidence="2" id="KW-1185">Reference proteome</keyword>
<evidence type="ECO:0000256" key="1">
    <source>
        <dbReference type="SAM" id="SignalP"/>
    </source>
</evidence>
<reference evidence="3" key="2">
    <citation type="submission" date="2015-08" db="UniProtKB">
        <authorList>
            <consortium name="WormBaseParasite"/>
        </authorList>
    </citation>
    <scope>IDENTIFICATION</scope>
</reference>
<name>A0A0K0EWJ4_STRVS</name>
<dbReference type="SUPFAM" id="SSF82895">
    <property type="entry name" value="TSP-1 type 1 repeat"/>
    <property type="match status" value="1"/>
</dbReference>
<dbReference type="InterPro" id="IPR000884">
    <property type="entry name" value="TSP1_rpt"/>
</dbReference>
<dbReference type="Proteomes" id="UP000035680">
    <property type="component" value="Unassembled WGS sequence"/>
</dbReference>
<proteinExistence type="predicted"/>
<dbReference type="AlphaFoldDB" id="A0A0K0EWJ4"/>
<evidence type="ECO:0000313" key="3">
    <source>
        <dbReference type="WBParaSite" id="SVE_0089600.1"/>
    </source>
</evidence>
<dbReference type="PROSITE" id="PS50092">
    <property type="entry name" value="TSP1"/>
    <property type="match status" value="1"/>
</dbReference>